<dbReference type="eggNOG" id="COG3675">
    <property type="taxonomic scope" value="Bacteria"/>
</dbReference>
<dbReference type="InterPro" id="IPR029058">
    <property type="entry name" value="AB_hydrolase_fold"/>
</dbReference>
<dbReference type="Proteomes" id="UP000000593">
    <property type="component" value="Chromosome 1"/>
</dbReference>
<dbReference type="AlphaFoldDB" id="Q6LSD0"/>
<sequence length="204" mass="23156">MSYLSHCSNLVYENKGKISKELENLNFDTSRDNFFFSDSDTHTQAFVAGDTKKIIISFRGTEGKIADWVTDIKVFKETWTEANPLGDVHNGFNSALSSIWNDVFDEINTLRTNNQTIWLTGHSLGGALATLAAATFELQQPHVGINGVYTFGQPRIANHKFSRNYNEILKTRTFRCVNNNDVVTRVPPQIFGYSHRYLHKMVTN</sequence>
<dbReference type="EMBL" id="CR378667">
    <property type="protein sequence ID" value="CAG19796.1"/>
    <property type="molecule type" value="Genomic_DNA"/>
</dbReference>
<gene>
    <name evidence="2" type="primary">RB5993</name>
    <name evidence="2" type="ordered locus">PBPRA1385</name>
</gene>
<dbReference type="InterPro" id="IPR002921">
    <property type="entry name" value="Fungal_lipase-type"/>
</dbReference>
<dbReference type="Pfam" id="PF01764">
    <property type="entry name" value="Lipase_3"/>
    <property type="match status" value="1"/>
</dbReference>
<protein>
    <recommendedName>
        <fullName evidence="1">Fungal lipase-type domain-containing protein</fullName>
    </recommendedName>
</protein>
<organism evidence="2 3">
    <name type="scientific">Photobacterium profundum (strain SS9)</name>
    <dbReference type="NCBI Taxonomy" id="298386"/>
    <lineage>
        <taxon>Bacteria</taxon>
        <taxon>Pseudomonadati</taxon>
        <taxon>Pseudomonadota</taxon>
        <taxon>Gammaproteobacteria</taxon>
        <taxon>Vibrionales</taxon>
        <taxon>Vibrionaceae</taxon>
        <taxon>Photobacterium</taxon>
    </lineage>
</organism>
<dbReference type="PANTHER" id="PTHR45856:SF24">
    <property type="entry name" value="FUNGAL LIPASE-LIKE DOMAIN-CONTAINING PROTEIN"/>
    <property type="match status" value="1"/>
</dbReference>
<evidence type="ECO:0000313" key="2">
    <source>
        <dbReference type="EMBL" id="CAG19796.1"/>
    </source>
</evidence>
<evidence type="ECO:0000313" key="3">
    <source>
        <dbReference type="Proteomes" id="UP000000593"/>
    </source>
</evidence>
<name>Q6LSD0_PHOPR</name>
<dbReference type="KEGG" id="ppr:PBPRA1385"/>
<dbReference type="STRING" id="298386.PBPRA1385"/>
<dbReference type="GO" id="GO:0006629">
    <property type="term" value="P:lipid metabolic process"/>
    <property type="evidence" value="ECO:0007669"/>
    <property type="project" value="InterPro"/>
</dbReference>
<dbReference type="PANTHER" id="PTHR45856">
    <property type="entry name" value="ALPHA/BETA-HYDROLASES SUPERFAMILY PROTEIN"/>
    <property type="match status" value="1"/>
</dbReference>
<dbReference type="InterPro" id="IPR051218">
    <property type="entry name" value="Sec_MonoDiacylglyc_Lipase"/>
</dbReference>
<dbReference type="Gene3D" id="3.40.50.1820">
    <property type="entry name" value="alpha/beta hydrolase"/>
    <property type="match status" value="1"/>
</dbReference>
<reference evidence="3" key="1">
    <citation type="journal article" date="2005" name="Science">
        <title>Life at depth: Photobacterium profundum genome sequence and expression analysis.</title>
        <authorList>
            <person name="Vezzi A."/>
            <person name="Campanaro S."/>
            <person name="D'Angelo M."/>
            <person name="Simonato F."/>
            <person name="Vitulo N."/>
            <person name="Lauro F.M."/>
            <person name="Cestaro A."/>
            <person name="Malacrida G."/>
            <person name="Simionati B."/>
            <person name="Cannata N."/>
            <person name="Romualdi C."/>
            <person name="Bartlett D.H."/>
            <person name="Valle G."/>
        </authorList>
    </citation>
    <scope>NUCLEOTIDE SEQUENCE [LARGE SCALE GENOMIC DNA]</scope>
    <source>
        <strain evidence="3">ATCC BAA-1253 / SS9</strain>
    </source>
</reference>
<feature type="domain" description="Fungal lipase-type" evidence="1">
    <location>
        <begin position="55"/>
        <end position="189"/>
    </location>
</feature>
<dbReference type="CDD" id="cd00519">
    <property type="entry name" value="Lipase_3"/>
    <property type="match status" value="1"/>
</dbReference>
<keyword evidence="3" id="KW-1185">Reference proteome</keyword>
<dbReference type="SUPFAM" id="SSF53474">
    <property type="entry name" value="alpha/beta-Hydrolases"/>
    <property type="match status" value="1"/>
</dbReference>
<evidence type="ECO:0000259" key="1">
    <source>
        <dbReference type="Pfam" id="PF01764"/>
    </source>
</evidence>
<proteinExistence type="predicted"/>
<dbReference type="HOGENOM" id="CLU_032957_4_0_6"/>
<accession>Q6LSD0</accession>